<feature type="domain" description="GST C-terminal" evidence="2">
    <location>
        <begin position="218"/>
        <end position="387"/>
    </location>
</feature>
<dbReference type="InterPro" id="IPR010987">
    <property type="entry name" value="Glutathione-S-Trfase_C-like"/>
</dbReference>
<feature type="region of interest" description="Disordered" evidence="1">
    <location>
        <begin position="21"/>
        <end position="49"/>
    </location>
</feature>
<dbReference type="InterPro" id="IPR036282">
    <property type="entry name" value="Glutathione-S-Trfase_C_sf"/>
</dbReference>
<dbReference type="GO" id="GO:0005737">
    <property type="term" value="C:cytoplasm"/>
    <property type="evidence" value="ECO:0007669"/>
    <property type="project" value="TreeGrafter"/>
</dbReference>
<dbReference type="OMA" id="HGWTAAW"/>
<dbReference type="InterPro" id="IPR036249">
    <property type="entry name" value="Thioredoxin-like_sf"/>
</dbReference>
<dbReference type="Proteomes" id="UP000655225">
    <property type="component" value="Unassembled WGS sequence"/>
</dbReference>
<gene>
    <name evidence="3" type="ORF">HHK36_022482</name>
</gene>
<dbReference type="InterPro" id="IPR004045">
    <property type="entry name" value="Glutathione_S-Trfase_N"/>
</dbReference>
<dbReference type="GO" id="GO:0004364">
    <property type="term" value="F:glutathione transferase activity"/>
    <property type="evidence" value="ECO:0007669"/>
    <property type="project" value="InterPro"/>
</dbReference>
<protein>
    <recommendedName>
        <fullName evidence="2">GST C-terminal domain-containing protein</fullName>
    </recommendedName>
</protein>
<dbReference type="CDD" id="cd03190">
    <property type="entry name" value="GST_C_Omega_like"/>
    <property type="match status" value="1"/>
</dbReference>
<dbReference type="AlphaFoldDB" id="A0A834YR26"/>
<accession>A0A834YR26</accession>
<proteinExistence type="predicted"/>
<sequence>MASSTLLLNPTLLHFQIKKRNTNSTTKPRTRTCHVSPRMSLQQQQQPPNSDLLTSITRLLWGKSLPPQLLISTVRTTWNSIWLLMMKQLAPSDPSGSYTRPISKFRANFNSSQFSRQKPGTLHLYVALPCPWAHRTLIVRALKGLEEAIPVSIASPGIDGSWEFRETRYNRGDDLIPGLDSVNGCKNLKEIYRLQRGGYDGRSTVPMLWDVERKEVMCNESYDIIELFNSGFDGVMGNSNLDLSPPSLKGQIEEWNRVIYPKVNNGVYRCGFAQSQEAYDIAVNELFSTLDMLNDHLGPSRYLCGEVLTLSDVCLFTTLVRFDPVYNVIFKCTKKKLLEYPNLHGYMRDIYQIPKVAATCNFGAIMDGYYKILFPLNPGGIRPAMPSGCEYEALSKPHNRESLSSVDKHIQVHVL</sequence>
<evidence type="ECO:0000313" key="4">
    <source>
        <dbReference type="Proteomes" id="UP000655225"/>
    </source>
</evidence>
<organism evidence="3 4">
    <name type="scientific">Tetracentron sinense</name>
    <name type="common">Spur-leaf</name>
    <dbReference type="NCBI Taxonomy" id="13715"/>
    <lineage>
        <taxon>Eukaryota</taxon>
        <taxon>Viridiplantae</taxon>
        <taxon>Streptophyta</taxon>
        <taxon>Embryophyta</taxon>
        <taxon>Tracheophyta</taxon>
        <taxon>Spermatophyta</taxon>
        <taxon>Magnoliopsida</taxon>
        <taxon>Trochodendrales</taxon>
        <taxon>Trochodendraceae</taxon>
        <taxon>Tetracentron</taxon>
    </lineage>
</organism>
<dbReference type="Gene3D" id="3.40.30.10">
    <property type="entry name" value="Glutaredoxin"/>
    <property type="match status" value="1"/>
</dbReference>
<dbReference type="PANTHER" id="PTHR32419:SF31">
    <property type="entry name" value="OS02G0814800 PROTEIN"/>
    <property type="match status" value="1"/>
</dbReference>
<dbReference type="SUPFAM" id="SSF47616">
    <property type="entry name" value="GST C-terminal domain-like"/>
    <property type="match status" value="1"/>
</dbReference>
<dbReference type="PROSITE" id="PS50405">
    <property type="entry name" value="GST_CTER"/>
    <property type="match status" value="1"/>
</dbReference>
<evidence type="ECO:0000256" key="1">
    <source>
        <dbReference type="SAM" id="MobiDB-lite"/>
    </source>
</evidence>
<dbReference type="Pfam" id="PF13409">
    <property type="entry name" value="GST_N_2"/>
    <property type="match status" value="1"/>
</dbReference>
<evidence type="ECO:0000259" key="2">
    <source>
        <dbReference type="PROSITE" id="PS50405"/>
    </source>
</evidence>
<dbReference type="InterPro" id="IPR047047">
    <property type="entry name" value="GST_Omega-like_C"/>
</dbReference>
<comment type="caution">
    <text evidence="3">The sequence shown here is derived from an EMBL/GenBank/DDBJ whole genome shotgun (WGS) entry which is preliminary data.</text>
</comment>
<dbReference type="InterPro" id="IPR016639">
    <property type="entry name" value="GST_Omega/GSH"/>
</dbReference>
<dbReference type="SFLD" id="SFLDG01206">
    <property type="entry name" value="Xi.1"/>
    <property type="match status" value="1"/>
</dbReference>
<dbReference type="FunFam" id="1.20.1050.10:FF:000045">
    <property type="entry name" value="Glutathione S-transferase family protein"/>
    <property type="match status" value="1"/>
</dbReference>
<keyword evidence="4" id="KW-1185">Reference proteome</keyword>
<dbReference type="InterPro" id="IPR040079">
    <property type="entry name" value="Glutathione_S-Trfase"/>
</dbReference>
<evidence type="ECO:0000313" key="3">
    <source>
        <dbReference type="EMBL" id="KAF8392140.1"/>
    </source>
</evidence>
<dbReference type="SFLD" id="SFLDS00019">
    <property type="entry name" value="Glutathione_Transferase_(cytos"/>
    <property type="match status" value="1"/>
</dbReference>
<dbReference type="PANTHER" id="PTHR32419">
    <property type="entry name" value="GLUTATHIONYL-HYDROQUINONE REDUCTASE"/>
    <property type="match status" value="1"/>
</dbReference>
<reference evidence="3 4" key="1">
    <citation type="submission" date="2020-04" db="EMBL/GenBank/DDBJ databases">
        <title>Plant Genome Project.</title>
        <authorList>
            <person name="Zhang R.-G."/>
        </authorList>
    </citation>
    <scope>NUCLEOTIDE SEQUENCE [LARGE SCALE GENOMIC DNA]</scope>
    <source>
        <strain evidence="3">YNK0</strain>
        <tissue evidence="3">Leaf</tissue>
    </source>
</reference>
<dbReference type="Gene3D" id="1.20.1050.10">
    <property type="match status" value="1"/>
</dbReference>
<dbReference type="OrthoDB" id="2309723at2759"/>
<dbReference type="FunFam" id="3.40.30.10:FF:000265">
    <property type="entry name" value="Glutathione S-transferase family protein"/>
    <property type="match status" value="1"/>
</dbReference>
<dbReference type="SUPFAM" id="SSF52833">
    <property type="entry name" value="Thioredoxin-like"/>
    <property type="match status" value="1"/>
</dbReference>
<dbReference type="EMBL" id="JABCRI010000016">
    <property type="protein sequence ID" value="KAF8392140.1"/>
    <property type="molecule type" value="Genomic_DNA"/>
</dbReference>
<feature type="compositionally biased region" description="Polar residues" evidence="1">
    <location>
        <begin position="39"/>
        <end position="49"/>
    </location>
</feature>
<dbReference type="Pfam" id="PF13410">
    <property type="entry name" value="GST_C_2"/>
    <property type="match status" value="1"/>
</dbReference>
<dbReference type="SFLD" id="SFLDG01148">
    <property type="entry name" value="Xi_(cytGST)"/>
    <property type="match status" value="1"/>
</dbReference>
<name>A0A834YR26_TETSI</name>